<feature type="domain" description="S-layer protein C-terminal" evidence="1">
    <location>
        <begin position="231"/>
        <end position="295"/>
    </location>
</feature>
<dbReference type="Pfam" id="PF03217">
    <property type="entry name" value="SlpA"/>
    <property type="match status" value="2"/>
</dbReference>
<comment type="caution">
    <text evidence="2">The sequence shown here is derived from an EMBL/GenBank/DDBJ whole genome shotgun (WGS) entry which is preliminary data.</text>
</comment>
<accession>A0A4S2BQK0</accession>
<proteinExistence type="predicted"/>
<dbReference type="InterPro" id="IPR004903">
    <property type="entry name" value="S-layer_prot"/>
</dbReference>
<dbReference type="AlphaFoldDB" id="A0A4S2BQK0"/>
<gene>
    <name evidence="2" type="ORF">E5351_01880</name>
</gene>
<organism evidence="2 3">
    <name type="scientific">Lactobacillus intestinalis</name>
    <dbReference type="NCBI Taxonomy" id="151781"/>
    <lineage>
        <taxon>Bacteria</taxon>
        <taxon>Bacillati</taxon>
        <taxon>Bacillota</taxon>
        <taxon>Bacilli</taxon>
        <taxon>Lactobacillales</taxon>
        <taxon>Lactobacillaceae</taxon>
        <taxon>Lactobacillus</taxon>
    </lineage>
</organism>
<name>A0A4S2BQK0_9LACO</name>
<dbReference type="PRINTS" id="PR01729">
    <property type="entry name" value="SURFACELAYER"/>
</dbReference>
<sequence length="298" mass="32748">MPIAVVQKGNLNWASDLIKKFSAQQSTNNSAQLPLTTEALSIDNGSTMDINKEGLHKATLTAKNSNGYTTTLNFTVAVSGDGLDELSNQFVTGKANEVIKLVSIVDGKVSNQNGTVVNQGQPIVVYVNDKKTVDGVEYTRVATTGLSREQSNLWIPTTNLQAAKPAQEEGVTKRVMHNAYLYTKAQINAGKSSHEGRVTRYNNVSVLKDTYSINGGTYYKVANKDQYIAAGNIDGKERTLKHNAYVYKTSKKRANKKVLKKGTKVTTFGASYKFANGKRYYKVFDNTDKTYVKVANFE</sequence>
<evidence type="ECO:0000259" key="1">
    <source>
        <dbReference type="Pfam" id="PF03217"/>
    </source>
</evidence>
<dbReference type="InterPro" id="IPR024968">
    <property type="entry name" value="SlpA_C_lactobacillus"/>
</dbReference>
<dbReference type="Proteomes" id="UP000309117">
    <property type="component" value="Unassembled WGS sequence"/>
</dbReference>
<dbReference type="GO" id="GO:0005199">
    <property type="term" value="F:structural constituent of cell wall"/>
    <property type="evidence" value="ECO:0007669"/>
    <property type="project" value="InterPro"/>
</dbReference>
<protein>
    <recommendedName>
        <fullName evidence="1">S-layer protein C-terminal domain-containing protein</fullName>
    </recommendedName>
</protein>
<reference evidence="2 3" key="1">
    <citation type="submission" date="2019-04" db="EMBL/GenBank/DDBJ databases">
        <title>Microbes associate with the intestines of laboratory mice.</title>
        <authorList>
            <person name="Navarre W."/>
            <person name="Wong E."/>
            <person name="Huang K."/>
            <person name="Tropini C."/>
            <person name="Ng K."/>
            <person name="Yu B."/>
        </authorList>
    </citation>
    <scope>NUCLEOTIDE SEQUENCE [LARGE SCALE GENOMIC DNA]</scope>
    <source>
        <strain evidence="2 3">NM61_E11</strain>
    </source>
</reference>
<dbReference type="GO" id="GO:0030115">
    <property type="term" value="C:S-layer"/>
    <property type="evidence" value="ECO:0007669"/>
    <property type="project" value="InterPro"/>
</dbReference>
<dbReference type="EMBL" id="SRYV01000002">
    <property type="protein sequence ID" value="TGY17288.1"/>
    <property type="molecule type" value="Genomic_DNA"/>
</dbReference>
<dbReference type="GO" id="GO:0009274">
    <property type="term" value="C:peptidoglycan-based cell wall"/>
    <property type="evidence" value="ECO:0007669"/>
    <property type="project" value="InterPro"/>
</dbReference>
<evidence type="ECO:0000313" key="2">
    <source>
        <dbReference type="EMBL" id="TGY17288.1"/>
    </source>
</evidence>
<feature type="domain" description="S-layer protein C-terminal" evidence="1">
    <location>
        <begin position="170"/>
        <end position="230"/>
    </location>
</feature>
<evidence type="ECO:0000313" key="3">
    <source>
        <dbReference type="Proteomes" id="UP000309117"/>
    </source>
</evidence>